<dbReference type="PROSITE" id="PS50113">
    <property type="entry name" value="PAC"/>
    <property type="match status" value="2"/>
</dbReference>
<name>A0A5M6IQQ7_9PROT</name>
<sequence>MTILPARPPERPARGGSAGGGSGGRGSVSGGSPGSGSGRMPTRGPLSSSSPVIRASGKASTRGGCGPARCRMTMRVMRGIPVTPRKPCGRKAASVARSEARRGAWGGGTLVALTPPQQQPCCSQAGEDPPSPAHRWCVRSGRRAISLFYFQFIMSTGPRPARDAKFPCRRLHAGLGSSPAEEDENMEDLDPPVLTGERQFALLAEAATELAMLLLDREGRVAGWNAGAQRFLGYADPEVIGRHVEIFFAPEERARDRPRELLRAAATGDRVETEAWQLRQDGTTFRAHLTLAAVRDGDGRLCGFAKVLRDVTPRRRLEERLRQIVESAPSAIVMVNATGRIEMVNAQTERLFGYDRQDLIGQMVEILVPPPAQGRHPGLRHGFFRDPRARPMGAGRDLYARRKDGSTVPVEIGLSPVETEDGPMVLSAIVDISDRKHKEERIQAALLEKDVLLGEIHHRVKNNLQIVHSLLDLGSARIEDRRALEMLRESQNRIRSMALIHQNLYESKDFANTDFATFLEKMVPILVSSYAVDPARIAVITEAVSVRLPINLAIPCGLVVNELVSNALKHAFPDGRSGEIRIRLAMDGAEHVVLSVSDDGIGMQADLDLGLSETLGLQLVTLLADQLGCEPDVHPANPTRFTLRFPARH</sequence>
<comment type="caution">
    <text evidence="10">The sequence shown here is derived from an EMBL/GenBank/DDBJ whole genome shotgun (WGS) entry which is preliminary data.</text>
</comment>
<feature type="compositionally biased region" description="Gly residues" evidence="7">
    <location>
        <begin position="16"/>
        <end position="37"/>
    </location>
</feature>
<dbReference type="InterPro" id="IPR000014">
    <property type="entry name" value="PAS"/>
</dbReference>
<dbReference type="InterPro" id="IPR013767">
    <property type="entry name" value="PAS_fold"/>
</dbReference>
<dbReference type="SMART" id="SM00091">
    <property type="entry name" value="PAS"/>
    <property type="match status" value="2"/>
</dbReference>
<organism evidence="10 11">
    <name type="scientific">Rhodovastum atsumiense</name>
    <dbReference type="NCBI Taxonomy" id="504468"/>
    <lineage>
        <taxon>Bacteria</taxon>
        <taxon>Pseudomonadati</taxon>
        <taxon>Pseudomonadota</taxon>
        <taxon>Alphaproteobacteria</taxon>
        <taxon>Acetobacterales</taxon>
        <taxon>Acetobacteraceae</taxon>
        <taxon>Rhodovastum</taxon>
    </lineage>
</organism>
<evidence type="ECO:0000259" key="8">
    <source>
        <dbReference type="PROSITE" id="PS50112"/>
    </source>
</evidence>
<feature type="domain" description="PAC" evidence="9">
    <location>
        <begin position="271"/>
        <end position="323"/>
    </location>
</feature>
<dbReference type="InterPro" id="IPR003594">
    <property type="entry name" value="HATPase_dom"/>
</dbReference>
<evidence type="ECO:0000313" key="11">
    <source>
        <dbReference type="Proteomes" id="UP000325255"/>
    </source>
</evidence>
<dbReference type="PANTHER" id="PTHR43065:SF23">
    <property type="entry name" value="SENSOR HISTIDINE KINASE PDTAS"/>
    <property type="match status" value="1"/>
</dbReference>
<keyword evidence="5" id="KW-0067">ATP-binding</keyword>
<dbReference type="Pfam" id="PF00989">
    <property type="entry name" value="PAS"/>
    <property type="match status" value="2"/>
</dbReference>
<dbReference type="OrthoDB" id="7991996at2"/>
<dbReference type="GO" id="GO:0000160">
    <property type="term" value="P:phosphorelay signal transduction system"/>
    <property type="evidence" value="ECO:0007669"/>
    <property type="project" value="UniProtKB-KW"/>
</dbReference>
<dbReference type="GO" id="GO:0005524">
    <property type="term" value="F:ATP binding"/>
    <property type="evidence" value="ECO:0007669"/>
    <property type="project" value="UniProtKB-KW"/>
</dbReference>
<dbReference type="Pfam" id="PF07568">
    <property type="entry name" value="HisKA_2"/>
    <property type="match status" value="1"/>
</dbReference>
<keyword evidence="1" id="KW-0597">Phosphoprotein</keyword>
<reference evidence="10 11" key="1">
    <citation type="submission" date="2019-09" db="EMBL/GenBank/DDBJ databases">
        <title>Genome sequence of Rhodovastum atsumiense, a diverse member of the Acetobacteraceae family of non-sulfur purple photosynthetic bacteria.</title>
        <authorList>
            <person name="Meyer T."/>
            <person name="Kyndt J."/>
        </authorList>
    </citation>
    <scope>NUCLEOTIDE SEQUENCE [LARGE SCALE GENOMIC DNA]</scope>
    <source>
        <strain evidence="10 11">DSM 21279</strain>
    </source>
</reference>
<gene>
    <name evidence="10" type="ORF">F1189_20005</name>
</gene>
<dbReference type="GO" id="GO:0006355">
    <property type="term" value="P:regulation of DNA-templated transcription"/>
    <property type="evidence" value="ECO:0007669"/>
    <property type="project" value="InterPro"/>
</dbReference>
<dbReference type="Gene3D" id="3.30.450.20">
    <property type="entry name" value="PAS domain"/>
    <property type="match status" value="2"/>
</dbReference>
<evidence type="ECO:0000256" key="1">
    <source>
        <dbReference type="ARBA" id="ARBA00022553"/>
    </source>
</evidence>
<dbReference type="InterPro" id="IPR035965">
    <property type="entry name" value="PAS-like_dom_sf"/>
</dbReference>
<evidence type="ECO:0000256" key="6">
    <source>
        <dbReference type="ARBA" id="ARBA00023012"/>
    </source>
</evidence>
<evidence type="ECO:0000313" key="10">
    <source>
        <dbReference type="EMBL" id="KAA5610267.1"/>
    </source>
</evidence>
<feature type="domain" description="PAC" evidence="9">
    <location>
        <begin position="394"/>
        <end position="444"/>
    </location>
</feature>
<dbReference type="AlphaFoldDB" id="A0A5M6IQQ7"/>
<dbReference type="Pfam" id="PF02518">
    <property type="entry name" value="HATPase_c"/>
    <property type="match status" value="1"/>
</dbReference>
<dbReference type="NCBIfam" id="TIGR00229">
    <property type="entry name" value="sensory_box"/>
    <property type="match status" value="2"/>
</dbReference>
<feature type="domain" description="PAS" evidence="8">
    <location>
        <begin position="196"/>
        <end position="269"/>
    </location>
</feature>
<proteinExistence type="predicted"/>
<evidence type="ECO:0000256" key="3">
    <source>
        <dbReference type="ARBA" id="ARBA00022741"/>
    </source>
</evidence>
<dbReference type="GO" id="GO:0016301">
    <property type="term" value="F:kinase activity"/>
    <property type="evidence" value="ECO:0007669"/>
    <property type="project" value="UniProtKB-KW"/>
</dbReference>
<dbReference type="InterPro" id="IPR001610">
    <property type="entry name" value="PAC"/>
</dbReference>
<dbReference type="SMART" id="SM00086">
    <property type="entry name" value="PAC"/>
    <property type="match status" value="2"/>
</dbReference>
<dbReference type="SMART" id="SM00387">
    <property type="entry name" value="HATPase_c"/>
    <property type="match status" value="1"/>
</dbReference>
<dbReference type="Proteomes" id="UP000325255">
    <property type="component" value="Unassembled WGS sequence"/>
</dbReference>
<evidence type="ECO:0000256" key="7">
    <source>
        <dbReference type="SAM" id="MobiDB-lite"/>
    </source>
</evidence>
<keyword evidence="4" id="KW-0418">Kinase</keyword>
<keyword evidence="2" id="KW-0808">Transferase</keyword>
<evidence type="ECO:0000256" key="5">
    <source>
        <dbReference type="ARBA" id="ARBA00022840"/>
    </source>
</evidence>
<dbReference type="CDD" id="cd00130">
    <property type="entry name" value="PAS"/>
    <property type="match status" value="2"/>
</dbReference>
<dbReference type="PROSITE" id="PS50112">
    <property type="entry name" value="PAS"/>
    <property type="match status" value="2"/>
</dbReference>
<dbReference type="InterPro" id="IPR011495">
    <property type="entry name" value="Sig_transdc_His_kin_sub2_dim/P"/>
</dbReference>
<dbReference type="InterPro" id="IPR000700">
    <property type="entry name" value="PAS-assoc_C"/>
</dbReference>
<evidence type="ECO:0000259" key="9">
    <source>
        <dbReference type="PROSITE" id="PS50113"/>
    </source>
</evidence>
<evidence type="ECO:0000256" key="4">
    <source>
        <dbReference type="ARBA" id="ARBA00022777"/>
    </source>
</evidence>
<feature type="region of interest" description="Disordered" evidence="7">
    <location>
        <begin position="1"/>
        <end position="68"/>
    </location>
</feature>
<protein>
    <submittedName>
        <fullName evidence="10">PAS domain S-box protein</fullName>
    </submittedName>
</protein>
<keyword evidence="11" id="KW-1185">Reference proteome</keyword>
<accession>A0A5M6IQQ7</accession>
<dbReference type="InterPro" id="IPR036890">
    <property type="entry name" value="HATPase_C_sf"/>
</dbReference>
<keyword evidence="3" id="KW-0547">Nucleotide-binding</keyword>
<dbReference type="Gene3D" id="3.30.565.10">
    <property type="entry name" value="Histidine kinase-like ATPase, C-terminal domain"/>
    <property type="match status" value="1"/>
</dbReference>
<dbReference type="EMBL" id="VWPK01000035">
    <property type="protein sequence ID" value="KAA5610267.1"/>
    <property type="molecule type" value="Genomic_DNA"/>
</dbReference>
<feature type="domain" description="PAS" evidence="8">
    <location>
        <begin position="317"/>
        <end position="369"/>
    </location>
</feature>
<dbReference type="SUPFAM" id="SSF55785">
    <property type="entry name" value="PYP-like sensor domain (PAS domain)"/>
    <property type="match status" value="2"/>
</dbReference>
<dbReference type="SUPFAM" id="SSF55874">
    <property type="entry name" value="ATPase domain of HSP90 chaperone/DNA topoisomerase II/histidine kinase"/>
    <property type="match status" value="1"/>
</dbReference>
<keyword evidence="6" id="KW-0902">Two-component regulatory system</keyword>
<dbReference type="PANTHER" id="PTHR43065">
    <property type="entry name" value="SENSOR HISTIDINE KINASE"/>
    <property type="match status" value="1"/>
</dbReference>
<evidence type="ECO:0000256" key="2">
    <source>
        <dbReference type="ARBA" id="ARBA00022679"/>
    </source>
</evidence>